<proteinExistence type="inferred from homology"/>
<dbReference type="InterPro" id="IPR004474">
    <property type="entry name" value="LytR_CpsA_psr"/>
</dbReference>
<keyword evidence="6" id="KW-1185">Reference proteome</keyword>
<dbReference type="PANTHER" id="PTHR33392:SF6">
    <property type="entry name" value="POLYISOPRENYL-TEICHOIC ACID--PEPTIDOGLYCAN TEICHOIC ACID TRANSFERASE TAGU"/>
    <property type="match status" value="1"/>
</dbReference>
<dbReference type="Gene3D" id="3.40.630.190">
    <property type="entry name" value="LCP protein"/>
    <property type="match status" value="1"/>
</dbReference>
<feature type="transmembrane region" description="Helical" evidence="3">
    <location>
        <begin position="104"/>
        <end position="125"/>
    </location>
</feature>
<dbReference type="Proteomes" id="UP001500908">
    <property type="component" value="Unassembled WGS sequence"/>
</dbReference>
<name>A0ABP7FH97_9ACTN</name>
<dbReference type="EMBL" id="BAABDD010000007">
    <property type="protein sequence ID" value="GAA3739862.1"/>
    <property type="molecule type" value="Genomic_DNA"/>
</dbReference>
<feature type="compositionally biased region" description="Polar residues" evidence="2">
    <location>
        <begin position="462"/>
        <end position="476"/>
    </location>
</feature>
<feature type="transmembrane region" description="Helical" evidence="3">
    <location>
        <begin position="32"/>
        <end position="56"/>
    </location>
</feature>
<reference evidence="6" key="1">
    <citation type="journal article" date="2019" name="Int. J. Syst. Evol. Microbiol.">
        <title>The Global Catalogue of Microorganisms (GCM) 10K type strain sequencing project: providing services to taxonomists for standard genome sequencing and annotation.</title>
        <authorList>
            <consortium name="The Broad Institute Genomics Platform"/>
            <consortium name="The Broad Institute Genome Sequencing Center for Infectious Disease"/>
            <person name="Wu L."/>
            <person name="Ma J."/>
        </authorList>
    </citation>
    <scope>NUCLEOTIDE SEQUENCE [LARGE SCALE GENOMIC DNA]</scope>
    <source>
        <strain evidence="6">JCM 17137</strain>
    </source>
</reference>
<feature type="region of interest" description="Disordered" evidence="2">
    <location>
        <begin position="420"/>
        <end position="491"/>
    </location>
</feature>
<gene>
    <name evidence="5" type="ORF">GCM10022402_19580</name>
</gene>
<accession>A0ABP7FH97</accession>
<keyword evidence="3" id="KW-0472">Membrane</keyword>
<dbReference type="RefSeq" id="WP_344969910.1">
    <property type="nucleotide sequence ID" value="NZ_BAABDD010000007.1"/>
</dbReference>
<evidence type="ECO:0000259" key="4">
    <source>
        <dbReference type="Pfam" id="PF03816"/>
    </source>
</evidence>
<organism evidence="5 6">
    <name type="scientific">Salinactinospora qingdaonensis</name>
    <dbReference type="NCBI Taxonomy" id="702744"/>
    <lineage>
        <taxon>Bacteria</taxon>
        <taxon>Bacillati</taxon>
        <taxon>Actinomycetota</taxon>
        <taxon>Actinomycetes</taxon>
        <taxon>Streptosporangiales</taxon>
        <taxon>Nocardiopsidaceae</taxon>
        <taxon>Salinactinospora</taxon>
    </lineage>
</organism>
<comment type="similarity">
    <text evidence="1">Belongs to the LytR/CpsA/Psr (LCP) family.</text>
</comment>
<keyword evidence="3" id="KW-0812">Transmembrane</keyword>
<sequence>MGARRALLWTAVSAVIPGCAHLRTGRRWSGGIILACYIVLLAAAGIGAAMVSGDVVSGARIVVQGQWLLTAAGVAFAVAVLWMTVIIHSWVITKPPRNGWGTRLTAGFIVAVLCVAVASPAALVMRSSYTAYDTLSTVFGPEPDAPHDASDPWDGAERITMLLLGGDSGDNRYGLRTDSMIAASIDVDTGEVVLVSLPRNLENVPFPPGTELALRYPEPRGFDRLLNEVYQTVAENPAELAIDPTVENPAADTLKRVIGNAIGLDLDYYGLVDLQGFEDLIDALGGIDVYIEEPIIYGEREEGILEAGYQHLDGDEALWYGRSRVNSDDYTRMGRQGCLIKYVTEQVDPTQVLTSFQELAGATKRTLQTDIPQSKVPHLLDLAEMATNADMQTLQLSPPQVNTANPDWQRISELVDEAVRDQEDTETGTNAAPSPAQPSGDASPSQPSPTQSQNEDDRTAWQRYTGSDEASPTSPGRQVGEEATSLDKLCP</sequence>
<feature type="domain" description="Cell envelope-related transcriptional attenuator" evidence="4">
    <location>
        <begin position="176"/>
        <end position="347"/>
    </location>
</feature>
<keyword evidence="3" id="KW-1133">Transmembrane helix</keyword>
<comment type="caution">
    <text evidence="5">The sequence shown here is derived from an EMBL/GenBank/DDBJ whole genome shotgun (WGS) entry which is preliminary data.</text>
</comment>
<evidence type="ECO:0000256" key="3">
    <source>
        <dbReference type="SAM" id="Phobius"/>
    </source>
</evidence>
<dbReference type="Pfam" id="PF03816">
    <property type="entry name" value="LytR_cpsA_psr"/>
    <property type="match status" value="1"/>
</dbReference>
<dbReference type="InterPro" id="IPR050922">
    <property type="entry name" value="LytR/CpsA/Psr_CW_biosynth"/>
</dbReference>
<evidence type="ECO:0000313" key="5">
    <source>
        <dbReference type="EMBL" id="GAA3739862.1"/>
    </source>
</evidence>
<feature type="transmembrane region" description="Helical" evidence="3">
    <location>
        <begin position="68"/>
        <end position="92"/>
    </location>
</feature>
<protein>
    <recommendedName>
        <fullName evidence="4">Cell envelope-related transcriptional attenuator domain-containing protein</fullName>
    </recommendedName>
</protein>
<feature type="compositionally biased region" description="Low complexity" evidence="2">
    <location>
        <begin position="443"/>
        <end position="453"/>
    </location>
</feature>
<evidence type="ECO:0000313" key="6">
    <source>
        <dbReference type="Proteomes" id="UP001500908"/>
    </source>
</evidence>
<dbReference type="PANTHER" id="PTHR33392">
    <property type="entry name" value="POLYISOPRENYL-TEICHOIC ACID--PEPTIDOGLYCAN TEICHOIC ACID TRANSFERASE TAGU"/>
    <property type="match status" value="1"/>
</dbReference>
<dbReference type="NCBIfam" id="TIGR00350">
    <property type="entry name" value="lytR_cpsA_psr"/>
    <property type="match status" value="1"/>
</dbReference>
<evidence type="ECO:0000256" key="1">
    <source>
        <dbReference type="ARBA" id="ARBA00006068"/>
    </source>
</evidence>
<evidence type="ECO:0000256" key="2">
    <source>
        <dbReference type="SAM" id="MobiDB-lite"/>
    </source>
</evidence>